<gene>
    <name evidence="1" type="ORF">FC14_GL001639</name>
</gene>
<evidence type="ECO:0000313" key="2">
    <source>
        <dbReference type="Proteomes" id="UP000051008"/>
    </source>
</evidence>
<dbReference type="AlphaFoldDB" id="A0A0R2AP58"/>
<accession>A0A0R2AP58</accession>
<reference evidence="1 2" key="1">
    <citation type="journal article" date="2015" name="Genome Announc.">
        <title>Expanding the biotechnology potential of lactobacilli through comparative genomics of 213 strains and associated genera.</title>
        <authorList>
            <person name="Sun Z."/>
            <person name="Harris H.M."/>
            <person name="McCann A."/>
            <person name="Guo C."/>
            <person name="Argimon S."/>
            <person name="Zhang W."/>
            <person name="Yang X."/>
            <person name="Jeffery I.B."/>
            <person name="Cooney J.C."/>
            <person name="Kagawa T.F."/>
            <person name="Liu W."/>
            <person name="Song Y."/>
            <person name="Salvetti E."/>
            <person name="Wrobel A."/>
            <person name="Rasinkangas P."/>
            <person name="Parkhill J."/>
            <person name="Rea M.C."/>
            <person name="O'Sullivan O."/>
            <person name="Ritari J."/>
            <person name="Douillard F.P."/>
            <person name="Paul Ross R."/>
            <person name="Yang R."/>
            <person name="Briner A.E."/>
            <person name="Felis G.E."/>
            <person name="de Vos W.M."/>
            <person name="Barrangou R."/>
            <person name="Klaenhammer T.R."/>
            <person name="Caufield P.W."/>
            <person name="Cui Y."/>
            <person name="Zhang H."/>
            <person name="O'Toole P.W."/>
        </authorList>
    </citation>
    <scope>NUCLEOTIDE SEQUENCE [LARGE SCALE GENOMIC DNA]</scope>
    <source>
        <strain evidence="1 2">DSM 20509</strain>
    </source>
</reference>
<name>A0A0R2AP58_9LACO</name>
<dbReference type="OrthoDB" id="1655898at2"/>
<dbReference type="PATRIC" id="fig|1423718.3.peg.1704"/>
<organism evidence="1 2">
    <name type="scientific">Ligilactobacillus agilis DSM 20509</name>
    <dbReference type="NCBI Taxonomy" id="1423718"/>
    <lineage>
        <taxon>Bacteria</taxon>
        <taxon>Bacillati</taxon>
        <taxon>Bacillota</taxon>
        <taxon>Bacilli</taxon>
        <taxon>Lactobacillales</taxon>
        <taxon>Lactobacillaceae</taxon>
        <taxon>Ligilactobacillus</taxon>
    </lineage>
</organism>
<dbReference type="Proteomes" id="UP000051008">
    <property type="component" value="Unassembled WGS sequence"/>
</dbReference>
<sequence length="298" mass="34547">MSAISISEFEQAQTCYEKKDYLKAKQILSKLYLQKQTLRTNYMLFQTLVATADYSAAYQLASDYLNDYLARNGWFKQYLQVGVKGGQNIKLWQLVSQISPYLNEAEQTLVVKTLLETGEDTQLSKSFSHLGAFELKQQRRIYQDAYSLAKEVWLQGVIPILVDQDVHPLIRNTALSDLQKLAYSKPVKIRTFFEEELELVPSQLVAFEDDPAVQAQEQLFAKKVNEGKLDALWQQAELKLVLMLLYPDFTKAKNLLGDYQQWYYLLVDENSKATLEKQVMILRKKVEKSLATWEKAWQ</sequence>
<evidence type="ECO:0000313" key="1">
    <source>
        <dbReference type="EMBL" id="KRM64988.1"/>
    </source>
</evidence>
<comment type="caution">
    <text evidence="1">The sequence shown here is derived from an EMBL/GenBank/DDBJ whole genome shotgun (WGS) entry which is preliminary data.</text>
</comment>
<keyword evidence="2" id="KW-1185">Reference proteome</keyword>
<evidence type="ECO:0008006" key="3">
    <source>
        <dbReference type="Google" id="ProtNLM"/>
    </source>
</evidence>
<dbReference type="RefSeq" id="WP_056976517.1">
    <property type="nucleotide sequence ID" value="NZ_AYYP01000022.1"/>
</dbReference>
<protein>
    <recommendedName>
        <fullName evidence="3">TPR repeat-containing protein</fullName>
    </recommendedName>
</protein>
<proteinExistence type="predicted"/>
<dbReference type="EMBL" id="AYYP01000022">
    <property type="protein sequence ID" value="KRM64988.1"/>
    <property type="molecule type" value="Genomic_DNA"/>
</dbReference>